<name>A0A4Z2H1J9_9TELE</name>
<evidence type="ECO:0000313" key="2">
    <source>
        <dbReference type="Proteomes" id="UP000314294"/>
    </source>
</evidence>
<evidence type="ECO:0000313" key="1">
    <source>
        <dbReference type="EMBL" id="TNN59320.1"/>
    </source>
</evidence>
<protein>
    <submittedName>
        <fullName evidence="1">Uncharacterized protein</fullName>
    </submittedName>
</protein>
<sequence>MSTARCSTLALQVSSAEGQRRPCVWSSLKMSGNSNSVGEFHLAQRAAESSDYSRVSWGDLIRVVRLAKRKCHLSGDHVVPNEDEVHVLVSSDAQRVLDAPQVRCDVWQGGRLCPAEEPGHQALGGLDGPHDVGGTHTEHGGGKQTSYEAQHLLDLRGAEAGAEERALLHVSPPERLAQLVQLLHAQRGQLTGERAALSQQRAVFYGGRGPRATEEIRHFIVDGEVGLVGAAASPEAAWSRSACFCDQSIKPKAADIEPKTPALVQRFLMAELRGKQRHCVGVEAATHVEVSNKPTVDCTGGARSFCRTSFCYLLDELEPCDRPSWILAAQPPGSDDEQPLFVFVCAHPLHSVTGRSFLPECSGSVGEQLLGSSEGPRSYLTLKKSSSSPRLSQL</sequence>
<dbReference type="EMBL" id="SRLO01000359">
    <property type="protein sequence ID" value="TNN59320.1"/>
    <property type="molecule type" value="Genomic_DNA"/>
</dbReference>
<reference evidence="1 2" key="1">
    <citation type="submission" date="2019-03" db="EMBL/GenBank/DDBJ databases">
        <title>First draft genome of Liparis tanakae, snailfish: a comprehensive survey of snailfish specific genes.</title>
        <authorList>
            <person name="Kim W."/>
            <person name="Song I."/>
            <person name="Jeong J.-H."/>
            <person name="Kim D."/>
            <person name="Kim S."/>
            <person name="Ryu S."/>
            <person name="Song J.Y."/>
            <person name="Lee S.K."/>
        </authorList>
    </citation>
    <scope>NUCLEOTIDE SEQUENCE [LARGE SCALE GENOMIC DNA]</scope>
    <source>
        <tissue evidence="1">Muscle</tissue>
    </source>
</reference>
<dbReference type="Proteomes" id="UP000314294">
    <property type="component" value="Unassembled WGS sequence"/>
</dbReference>
<keyword evidence="2" id="KW-1185">Reference proteome</keyword>
<gene>
    <name evidence="1" type="ORF">EYF80_030508</name>
</gene>
<comment type="caution">
    <text evidence="1">The sequence shown here is derived from an EMBL/GenBank/DDBJ whole genome shotgun (WGS) entry which is preliminary data.</text>
</comment>
<proteinExistence type="predicted"/>
<accession>A0A4Z2H1J9</accession>
<dbReference type="AlphaFoldDB" id="A0A4Z2H1J9"/>
<organism evidence="1 2">
    <name type="scientific">Liparis tanakae</name>
    <name type="common">Tanaka's snailfish</name>
    <dbReference type="NCBI Taxonomy" id="230148"/>
    <lineage>
        <taxon>Eukaryota</taxon>
        <taxon>Metazoa</taxon>
        <taxon>Chordata</taxon>
        <taxon>Craniata</taxon>
        <taxon>Vertebrata</taxon>
        <taxon>Euteleostomi</taxon>
        <taxon>Actinopterygii</taxon>
        <taxon>Neopterygii</taxon>
        <taxon>Teleostei</taxon>
        <taxon>Neoteleostei</taxon>
        <taxon>Acanthomorphata</taxon>
        <taxon>Eupercaria</taxon>
        <taxon>Perciformes</taxon>
        <taxon>Cottioidei</taxon>
        <taxon>Cottales</taxon>
        <taxon>Liparidae</taxon>
        <taxon>Liparis</taxon>
    </lineage>
</organism>